<organism evidence="12 13">
    <name type="scientific">Holothuria leucospilota</name>
    <name type="common">Black long sea cucumber</name>
    <name type="synonym">Mertensiothuria leucospilota</name>
    <dbReference type="NCBI Taxonomy" id="206669"/>
    <lineage>
        <taxon>Eukaryota</taxon>
        <taxon>Metazoa</taxon>
        <taxon>Echinodermata</taxon>
        <taxon>Eleutherozoa</taxon>
        <taxon>Echinozoa</taxon>
        <taxon>Holothuroidea</taxon>
        <taxon>Aspidochirotacea</taxon>
        <taxon>Aspidochirotida</taxon>
        <taxon>Holothuriidae</taxon>
        <taxon>Holothuria</taxon>
    </lineage>
</organism>
<feature type="binding site" description="axial binding residue" evidence="9">
    <location>
        <position position="437"/>
    </location>
    <ligand>
        <name>heme</name>
        <dbReference type="ChEBI" id="CHEBI:30413"/>
    </ligand>
    <ligandPart>
        <name>Fe</name>
        <dbReference type="ChEBI" id="CHEBI:18248"/>
    </ligandPart>
</feature>
<comment type="cofactor">
    <cofactor evidence="1 9">
        <name>heme</name>
        <dbReference type="ChEBI" id="CHEBI:30413"/>
    </cofactor>
</comment>
<keyword evidence="11" id="KW-1133">Transmembrane helix</keyword>
<evidence type="ECO:0000256" key="4">
    <source>
        <dbReference type="ARBA" id="ARBA00022723"/>
    </source>
</evidence>
<dbReference type="GO" id="GO:0005506">
    <property type="term" value="F:iron ion binding"/>
    <property type="evidence" value="ECO:0007669"/>
    <property type="project" value="InterPro"/>
</dbReference>
<evidence type="ECO:0000256" key="2">
    <source>
        <dbReference type="ARBA" id="ARBA00004370"/>
    </source>
</evidence>
<evidence type="ECO:0000256" key="6">
    <source>
        <dbReference type="ARBA" id="ARBA00023004"/>
    </source>
</evidence>
<evidence type="ECO:0000256" key="9">
    <source>
        <dbReference type="PIRSR" id="PIRSR602401-1"/>
    </source>
</evidence>
<keyword evidence="9 10" id="KW-0349">Heme</keyword>
<dbReference type="GO" id="GO:0008395">
    <property type="term" value="F:steroid hydroxylase activity"/>
    <property type="evidence" value="ECO:0007669"/>
    <property type="project" value="TreeGrafter"/>
</dbReference>
<dbReference type="OrthoDB" id="6081913at2759"/>
<dbReference type="SUPFAM" id="SSF48264">
    <property type="entry name" value="Cytochrome P450"/>
    <property type="match status" value="1"/>
</dbReference>
<evidence type="ECO:0000256" key="3">
    <source>
        <dbReference type="ARBA" id="ARBA00010617"/>
    </source>
</evidence>
<keyword evidence="13" id="KW-1185">Reference proteome</keyword>
<dbReference type="GO" id="GO:0016020">
    <property type="term" value="C:membrane"/>
    <property type="evidence" value="ECO:0007669"/>
    <property type="project" value="UniProtKB-SubCell"/>
</dbReference>
<dbReference type="InterPro" id="IPR017972">
    <property type="entry name" value="Cyt_P450_CS"/>
</dbReference>
<dbReference type="InterPro" id="IPR008069">
    <property type="entry name" value="Cyt_P450_E_grp-I_CYP2D-like"/>
</dbReference>
<evidence type="ECO:0000256" key="11">
    <source>
        <dbReference type="SAM" id="Phobius"/>
    </source>
</evidence>
<dbReference type="AlphaFoldDB" id="A0A9Q1BMD3"/>
<keyword evidence="5 10" id="KW-0560">Oxidoreductase</keyword>
<dbReference type="InterPro" id="IPR002401">
    <property type="entry name" value="Cyt_P450_E_grp-I"/>
</dbReference>
<accession>A0A9Q1BMD3</accession>
<evidence type="ECO:0000256" key="7">
    <source>
        <dbReference type="ARBA" id="ARBA00023033"/>
    </source>
</evidence>
<dbReference type="InterPro" id="IPR050182">
    <property type="entry name" value="Cytochrome_P450_fam2"/>
</dbReference>
<evidence type="ECO:0000313" key="12">
    <source>
        <dbReference type="EMBL" id="KAJ8029290.1"/>
    </source>
</evidence>
<keyword evidence="8 11" id="KW-0472">Membrane</keyword>
<dbReference type="PANTHER" id="PTHR24300">
    <property type="entry name" value="CYTOCHROME P450 508A4-RELATED"/>
    <property type="match status" value="1"/>
</dbReference>
<dbReference type="GO" id="GO:0006082">
    <property type="term" value="P:organic acid metabolic process"/>
    <property type="evidence" value="ECO:0007669"/>
    <property type="project" value="TreeGrafter"/>
</dbReference>
<proteinExistence type="inferred from homology"/>
<dbReference type="Gene3D" id="1.10.630.10">
    <property type="entry name" value="Cytochrome P450"/>
    <property type="match status" value="1"/>
</dbReference>
<dbReference type="InterPro" id="IPR036396">
    <property type="entry name" value="Cyt_P450_sf"/>
</dbReference>
<comment type="caution">
    <text evidence="12">The sequence shown here is derived from an EMBL/GenBank/DDBJ whole genome shotgun (WGS) entry which is preliminary data.</text>
</comment>
<dbReference type="GO" id="GO:0020037">
    <property type="term" value="F:heme binding"/>
    <property type="evidence" value="ECO:0007669"/>
    <property type="project" value="InterPro"/>
</dbReference>
<evidence type="ECO:0000256" key="8">
    <source>
        <dbReference type="ARBA" id="ARBA00023136"/>
    </source>
</evidence>
<keyword evidence="6 9" id="KW-0408">Iron</keyword>
<dbReference type="GO" id="GO:0006805">
    <property type="term" value="P:xenobiotic metabolic process"/>
    <property type="evidence" value="ECO:0007669"/>
    <property type="project" value="TreeGrafter"/>
</dbReference>
<keyword evidence="7 10" id="KW-0503">Monooxygenase</keyword>
<gene>
    <name evidence="12" type="ORF">HOLleu_28650</name>
</gene>
<dbReference type="EMBL" id="JAIZAY010000014">
    <property type="protein sequence ID" value="KAJ8029290.1"/>
    <property type="molecule type" value="Genomic_DNA"/>
</dbReference>
<dbReference type="FunFam" id="1.10.630.10:FF:000036">
    <property type="entry name" value="CYtochrome P450 family"/>
    <property type="match status" value="1"/>
</dbReference>
<dbReference type="PROSITE" id="PS00086">
    <property type="entry name" value="CYTOCHROME_P450"/>
    <property type="match status" value="1"/>
</dbReference>
<reference evidence="12" key="1">
    <citation type="submission" date="2021-10" db="EMBL/GenBank/DDBJ databases">
        <title>Tropical sea cucumber genome reveals ecological adaptation and Cuvierian tubules defense mechanism.</title>
        <authorList>
            <person name="Chen T."/>
        </authorList>
    </citation>
    <scope>NUCLEOTIDE SEQUENCE</scope>
    <source>
        <strain evidence="12">Nanhai2018</strain>
        <tissue evidence="12">Muscle</tissue>
    </source>
</reference>
<dbReference type="PRINTS" id="PR00463">
    <property type="entry name" value="EP450I"/>
</dbReference>
<feature type="transmembrane region" description="Helical" evidence="11">
    <location>
        <begin position="6"/>
        <end position="23"/>
    </location>
</feature>
<sequence>MAGPIDLNILSLIVGVVTFGLLVKLMSRSKKSPPGPWGVPVFGCMPHFLFTSKRLRDVFKDWYYKYGPIYSVKLGSAYVIVLNNIESIHDALIRPEFQDRPRMDFLLARKGEGLALSNGKVWKDQRKFVHQIFRDFGVGKASFEDAIISEAKFLTDALVKLDGKVVNIEHLLNNAVSNIISSVSFGQRFEYDDKRFQNILERFNDMMRESVIRISVSVCLPFTKYIPFFGSTRIRNKMKYYISFHDETTVEHQGKFDVANMRDIMDAYLLEIKKSNNNGRLEVFNEDNMFWVIADLFSAGTDTTTTTLLWAFLFLLNNPEVEVKVRAQLNDVVGRNRMPRYSDRSKLPLVEAIISESLRLGTISALSLPHVAATDSELHGYKIPKGTIIIPNFHVLFTDEKKWDVPEKFAPERFLDKDGNYVKRDDFIPFSTGRRLCIGEQLARMELFIFFTHILQKMSFSVPDGRRTPPAEGFDGFTHKPKAYEVLIKKSNE</sequence>
<name>A0A9Q1BMD3_HOLLE</name>
<dbReference type="PANTHER" id="PTHR24300:SF397">
    <property type="entry name" value="CYTOCHROME P450 2U1"/>
    <property type="match status" value="1"/>
</dbReference>
<protein>
    <submittedName>
        <fullName evidence="12">Cytochrome P450 2U1</fullName>
    </submittedName>
</protein>
<dbReference type="Proteomes" id="UP001152320">
    <property type="component" value="Chromosome 14"/>
</dbReference>
<dbReference type="GO" id="GO:0005737">
    <property type="term" value="C:cytoplasm"/>
    <property type="evidence" value="ECO:0007669"/>
    <property type="project" value="TreeGrafter"/>
</dbReference>
<dbReference type="Pfam" id="PF00067">
    <property type="entry name" value="p450"/>
    <property type="match status" value="1"/>
</dbReference>
<dbReference type="GO" id="GO:0016712">
    <property type="term" value="F:oxidoreductase activity, acting on paired donors, with incorporation or reduction of molecular oxygen, reduced flavin or flavoprotein as one donor, and incorporation of one atom of oxygen"/>
    <property type="evidence" value="ECO:0007669"/>
    <property type="project" value="InterPro"/>
</dbReference>
<keyword evidence="4 9" id="KW-0479">Metal-binding</keyword>
<evidence type="ECO:0000256" key="5">
    <source>
        <dbReference type="ARBA" id="ARBA00023002"/>
    </source>
</evidence>
<dbReference type="PRINTS" id="PR00385">
    <property type="entry name" value="P450"/>
</dbReference>
<evidence type="ECO:0000313" key="13">
    <source>
        <dbReference type="Proteomes" id="UP001152320"/>
    </source>
</evidence>
<comment type="similarity">
    <text evidence="3 10">Belongs to the cytochrome P450 family.</text>
</comment>
<dbReference type="PRINTS" id="PR01686">
    <property type="entry name" value="EP450ICYP2D"/>
</dbReference>
<evidence type="ECO:0000256" key="10">
    <source>
        <dbReference type="RuleBase" id="RU000461"/>
    </source>
</evidence>
<keyword evidence="11" id="KW-0812">Transmembrane</keyword>
<comment type="subcellular location">
    <subcellularLocation>
        <location evidence="2">Membrane</location>
    </subcellularLocation>
</comment>
<dbReference type="InterPro" id="IPR001128">
    <property type="entry name" value="Cyt_P450"/>
</dbReference>
<evidence type="ECO:0000256" key="1">
    <source>
        <dbReference type="ARBA" id="ARBA00001971"/>
    </source>
</evidence>